<evidence type="ECO:0000313" key="1">
    <source>
        <dbReference type="EMBL" id="KAI5409938.1"/>
    </source>
</evidence>
<sequence length="224" mass="25088">MNHKQISKGNKDQEGRRPCNGPIPMSYAQLLPILVNVRAIVPKQIEPAKFPYHRKHDPHATCGYHAGYVGHSTEACHILRNKVQELIDRNLLCFIPMTAKIPMAYTQFLPYLVQQGLIMSKGIPPVVYPYGPKYNPKGKKLLQGSHWGKLPQDNGKSILPKTVDLGNTVSRRWGFTKVVPTQEYRLVRPIGSSYVGLQSMAYVGSCIDFTMTLDIGVTRGYLGL</sequence>
<accession>A0A9D4WY21</accession>
<dbReference type="AlphaFoldDB" id="A0A9D4WY21"/>
<name>A0A9D4WY21_PEA</name>
<comment type="caution">
    <text evidence="1">The sequence shown here is derived from an EMBL/GenBank/DDBJ whole genome shotgun (WGS) entry which is preliminary data.</text>
</comment>
<proteinExistence type="predicted"/>
<gene>
    <name evidence="1" type="ORF">KIW84_055410</name>
</gene>
<organism evidence="1 2">
    <name type="scientific">Pisum sativum</name>
    <name type="common">Garden pea</name>
    <name type="synonym">Lathyrus oleraceus</name>
    <dbReference type="NCBI Taxonomy" id="3888"/>
    <lineage>
        <taxon>Eukaryota</taxon>
        <taxon>Viridiplantae</taxon>
        <taxon>Streptophyta</taxon>
        <taxon>Embryophyta</taxon>
        <taxon>Tracheophyta</taxon>
        <taxon>Spermatophyta</taxon>
        <taxon>Magnoliopsida</taxon>
        <taxon>eudicotyledons</taxon>
        <taxon>Gunneridae</taxon>
        <taxon>Pentapetalae</taxon>
        <taxon>rosids</taxon>
        <taxon>fabids</taxon>
        <taxon>Fabales</taxon>
        <taxon>Fabaceae</taxon>
        <taxon>Papilionoideae</taxon>
        <taxon>50 kb inversion clade</taxon>
        <taxon>NPAAA clade</taxon>
        <taxon>Hologalegina</taxon>
        <taxon>IRL clade</taxon>
        <taxon>Fabeae</taxon>
        <taxon>Lathyrus</taxon>
    </lineage>
</organism>
<dbReference type="EMBL" id="JAMSHJ010000005">
    <property type="protein sequence ID" value="KAI5409938.1"/>
    <property type="molecule type" value="Genomic_DNA"/>
</dbReference>
<dbReference type="PANTHER" id="PTHR32108:SF9">
    <property type="entry name" value="REVERSE TRANSCRIPTASE RNASE H-LIKE DOMAIN-CONTAINING PROTEIN"/>
    <property type="match status" value="1"/>
</dbReference>
<evidence type="ECO:0000313" key="2">
    <source>
        <dbReference type="Proteomes" id="UP001058974"/>
    </source>
</evidence>
<reference evidence="1 2" key="1">
    <citation type="journal article" date="2022" name="Nat. Genet.">
        <title>Improved pea reference genome and pan-genome highlight genomic features and evolutionary characteristics.</title>
        <authorList>
            <person name="Yang T."/>
            <person name="Liu R."/>
            <person name="Luo Y."/>
            <person name="Hu S."/>
            <person name="Wang D."/>
            <person name="Wang C."/>
            <person name="Pandey M.K."/>
            <person name="Ge S."/>
            <person name="Xu Q."/>
            <person name="Li N."/>
            <person name="Li G."/>
            <person name="Huang Y."/>
            <person name="Saxena R.K."/>
            <person name="Ji Y."/>
            <person name="Li M."/>
            <person name="Yan X."/>
            <person name="He Y."/>
            <person name="Liu Y."/>
            <person name="Wang X."/>
            <person name="Xiang C."/>
            <person name="Varshney R.K."/>
            <person name="Ding H."/>
            <person name="Gao S."/>
            <person name="Zong X."/>
        </authorList>
    </citation>
    <scope>NUCLEOTIDE SEQUENCE [LARGE SCALE GENOMIC DNA]</scope>
    <source>
        <strain evidence="1 2">cv. Zhongwan 6</strain>
    </source>
</reference>
<dbReference type="PANTHER" id="PTHR32108">
    <property type="entry name" value="DNA-DIRECTED RNA POLYMERASE SUBUNIT ALPHA"/>
    <property type="match status" value="1"/>
</dbReference>
<dbReference type="Proteomes" id="UP001058974">
    <property type="component" value="Chromosome 5"/>
</dbReference>
<keyword evidence="2" id="KW-1185">Reference proteome</keyword>
<protein>
    <submittedName>
        <fullName evidence="1">Uncharacterized protein</fullName>
    </submittedName>
</protein>
<dbReference type="Gramene" id="Psat05G0541000-T1">
    <property type="protein sequence ID" value="KAI5409938.1"/>
    <property type="gene ID" value="KIW84_055410"/>
</dbReference>